<dbReference type="GO" id="GO:0048476">
    <property type="term" value="C:Holliday junction resolvase complex"/>
    <property type="evidence" value="ECO:0007669"/>
    <property type="project" value="UniProtKB-UniRule"/>
</dbReference>
<dbReference type="InterPro" id="IPR003583">
    <property type="entry name" value="Hlx-hairpin-Hlx_DNA-bd_motif"/>
</dbReference>
<evidence type="ECO:0000256" key="1">
    <source>
        <dbReference type="ARBA" id="ARBA00022490"/>
    </source>
</evidence>
<dbReference type="RefSeq" id="WP_109604223.1">
    <property type="nucleotide sequence ID" value="NZ_JAMHJO010000008.1"/>
</dbReference>
<dbReference type="EMBL" id="QGGI01000004">
    <property type="protein sequence ID" value="PWJ95692.1"/>
    <property type="molecule type" value="Genomic_DNA"/>
</dbReference>
<evidence type="ECO:0000259" key="7">
    <source>
        <dbReference type="SMART" id="SM00278"/>
    </source>
</evidence>
<dbReference type="SUPFAM" id="SSF46929">
    <property type="entry name" value="DNA helicase RuvA subunit, C-terminal domain"/>
    <property type="match status" value="1"/>
</dbReference>
<dbReference type="GO" id="GO:0000400">
    <property type="term" value="F:four-way junction DNA binding"/>
    <property type="evidence" value="ECO:0007669"/>
    <property type="project" value="UniProtKB-UniRule"/>
</dbReference>
<name>A0AA45C7V4_9BACT</name>
<keyword evidence="9" id="KW-1185">Reference proteome</keyword>
<dbReference type="SMART" id="SM00278">
    <property type="entry name" value="HhH1"/>
    <property type="match status" value="2"/>
</dbReference>
<evidence type="ECO:0000256" key="6">
    <source>
        <dbReference type="HAMAP-Rule" id="MF_00031"/>
    </source>
</evidence>
<dbReference type="CDD" id="cd14332">
    <property type="entry name" value="UBA_RuvA_C"/>
    <property type="match status" value="1"/>
</dbReference>
<keyword evidence="4 6" id="KW-0233">DNA recombination</keyword>
<keyword evidence="8" id="KW-0347">Helicase</keyword>
<accession>A0AA45C7V4</accession>
<dbReference type="GO" id="GO:0009379">
    <property type="term" value="C:Holliday junction helicase complex"/>
    <property type="evidence" value="ECO:0007669"/>
    <property type="project" value="InterPro"/>
</dbReference>
<comment type="domain">
    <text evidence="6">Has three domains with a flexible linker between the domains II and III and assumes an 'L' shape. Domain III is highly mobile and contacts RuvB.</text>
</comment>
<evidence type="ECO:0000256" key="4">
    <source>
        <dbReference type="ARBA" id="ARBA00023172"/>
    </source>
</evidence>
<dbReference type="Proteomes" id="UP000245921">
    <property type="component" value="Unassembled WGS sequence"/>
</dbReference>
<dbReference type="AlphaFoldDB" id="A0AA45C7V4"/>
<evidence type="ECO:0000313" key="8">
    <source>
        <dbReference type="EMBL" id="PWJ95692.1"/>
    </source>
</evidence>
<dbReference type="SUPFAM" id="SSF47781">
    <property type="entry name" value="RuvA domain 2-like"/>
    <property type="match status" value="1"/>
</dbReference>
<keyword evidence="8" id="KW-0547">Nucleotide-binding</keyword>
<dbReference type="GO" id="GO:0005737">
    <property type="term" value="C:cytoplasm"/>
    <property type="evidence" value="ECO:0007669"/>
    <property type="project" value="UniProtKB-SubCell"/>
</dbReference>
<comment type="subcellular location">
    <subcellularLocation>
        <location evidence="6">Cytoplasm</location>
    </subcellularLocation>
</comment>
<dbReference type="NCBIfam" id="TIGR00084">
    <property type="entry name" value="ruvA"/>
    <property type="match status" value="1"/>
</dbReference>
<comment type="caution">
    <text evidence="8">The sequence shown here is derived from an EMBL/GenBank/DDBJ whole genome shotgun (WGS) entry which is preliminary data.</text>
</comment>
<dbReference type="GO" id="GO:0009378">
    <property type="term" value="F:four-way junction helicase activity"/>
    <property type="evidence" value="ECO:0007669"/>
    <property type="project" value="InterPro"/>
</dbReference>
<feature type="domain" description="Helix-hairpin-helix DNA-binding motif class 1" evidence="7">
    <location>
        <begin position="72"/>
        <end position="91"/>
    </location>
</feature>
<dbReference type="Pfam" id="PF14520">
    <property type="entry name" value="HHH_5"/>
    <property type="match status" value="1"/>
</dbReference>
<dbReference type="GO" id="GO:0006281">
    <property type="term" value="P:DNA repair"/>
    <property type="evidence" value="ECO:0007669"/>
    <property type="project" value="UniProtKB-UniRule"/>
</dbReference>
<dbReference type="HAMAP" id="MF_00031">
    <property type="entry name" value="DNA_HJ_migration_RuvA"/>
    <property type="match status" value="1"/>
</dbReference>
<keyword evidence="8" id="KW-0378">Hydrolase</keyword>
<dbReference type="Gene3D" id="2.40.50.140">
    <property type="entry name" value="Nucleic acid-binding proteins"/>
    <property type="match status" value="1"/>
</dbReference>
<sequence length="185" mass="20781">MIKKIKGKVLNIEDEFIDIEIGPLTIEAFPSYRIMKDLKEGDDYNFYASLEINEWNTSFYVFKDEIEISVYKALKTVSKIGPKTAARITKTNDAENVAIMISSEDVKGLSKLPGIGKKTAERLISELKNKFDIGKLEKADNSISDSVDALEALGFDRAIIIKNIKALNLEDKSTEEIIKILLSKM</sequence>
<comment type="caution">
    <text evidence="6">Lacks conserved residue(s) required for the propagation of feature annotation.</text>
</comment>
<comment type="similarity">
    <text evidence="6">Belongs to the RuvA family.</text>
</comment>
<comment type="function">
    <text evidence="6">The RuvA-RuvB-RuvC complex processes Holliday junction (HJ) DNA during genetic recombination and DNA repair, while the RuvA-RuvB complex plays an important role in the rescue of blocked DNA replication forks via replication fork reversal (RFR). RuvA specifically binds to HJ cruciform DNA, conferring on it an open structure. The RuvB hexamer acts as an ATP-dependent pump, pulling dsDNA into and through the RuvAB complex. HJ branch migration allows RuvC to scan DNA until it finds its consensus sequence, where it cleaves and resolves the cruciform DNA.</text>
</comment>
<protein>
    <recommendedName>
        <fullName evidence="6">Holliday junction branch migration complex subunit RuvA</fullName>
    </recommendedName>
</protein>
<dbReference type="GO" id="GO:0005524">
    <property type="term" value="F:ATP binding"/>
    <property type="evidence" value="ECO:0007669"/>
    <property type="project" value="InterPro"/>
</dbReference>
<evidence type="ECO:0000313" key="9">
    <source>
        <dbReference type="Proteomes" id="UP000245921"/>
    </source>
</evidence>
<feature type="region of interest" description="Domain III" evidence="6">
    <location>
        <begin position="142"/>
        <end position="185"/>
    </location>
</feature>
<comment type="subunit">
    <text evidence="6">Homotetramer. Forms an RuvA(8)-RuvB(12)-Holliday junction (HJ) complex. HJ DNA is sandwiched between 2 RuvA tetramers; dsDNA enters through RuvA and exits via RuvB. An RuvB hexamer assembles on each DNA strand where it exits the tetramer. Each RuvB hexamer is contacted by two RuvA subunits (via domain III) on 2 adjacent RuvB subunits; this complex drives branch migration. In the full resolvosome a probable DNA-RuvA(4)-RuvB(12)-RuvC(2) complex forms which resolves the HJ.</text>
</comment>
<gene>
    <name evidence="6" type="primary">ruvA</name>
    <name evidence="8" type="ORF">C7380_104108</name>
</gene>
<dbReference type="InterPro" id="IPR011114">
    <property type="entry name" value="RuvA_C"/>
</dbReference>
<dbReference type="InterPro" id="IPR036267">
    <property type="entry name" value="RuvA_C_sf"/>
</dbReference>
<keyword evidence="1 6" id="KW-0963">Cytoplasm</keyword>
<reference evidence="8 9" key="1">
    <citation type="submission" date="2018-05" db="EMBL/GenBank/DDBJ databases">
        <title>Genomic Encyclopedia of Type Strains, Phase IV (KMG-IV): sequencing the most valuable type-strain genomes for metagenomic binning, comparative biology and taxonomic classification.</title>
        <authorList>
            <person name="Goeker M."/>
        </authorList>
    </citation>
    <scope>NUCLEOTIDE SEQUENCE [LARGE SCALE GENOMIC DNA]</scope>
    <source>
        <strain evidence="8 9">DSM 24906</strain>
    </source>
</reference>
<evidence type="ECO:0000256" key="3">
    <source>
        <dbReference type="ARBA" id="ARBA00023125"/>
    </source>
</evidence>
<dbReference type="InterPro" id="IPR010994">
    <property type="entry name" value="RuvA_2-like"/>
</dbReference>
<dbReference type="InterPro" id="IPR000085">
    <property type="entry name" value="RuvA"/>
</dbReference>
<evidence type="ECO:0000256" key="2">
    <source>
        <dbReference type="ARBA" id="ARBA00022763"/>
    </source>
</evidence>
<evidence type="ECO:0000256" key="5">
    <source>
        <dbReference type="ARBA" id="ARBA00023204"/>
    </source>
</evidence>
<organism evidence="8 9">
    <name type="scientific">Oceanotoga teriensis</name>
    <dbReference type="NCBI Taxonomy" id="515440"/>
    <lineage>
        <taxon>Bacteria</taxon>
        <taxon>Thermotogati</taxon>
        <taxon>Thermotogota</taxon>
        <taxon>Thermotogae</taxon>
        <taxon>Petrotogales</taxon>
        <taxon>Petrotogaceae</taxon>
        <taxon>Oceanotoga</taxon>
    </lineage>
</organism>
<keyword evidence="2 6" id="KW-0227">DNA damage</keyword>
<feature type="domain" description="Helix-hairpin-helix DNA-binding motif class 1" evidence="7">
    <location>
        <begin position="107"/>
        <end position="126"/>
    </location>
</feature>
<dbReference type="Gene3D" id="1.10.150.20">
    <property type="entry name" value="5' to 3' exonuclease, C-terminal subdomain"/>
    <property type="match status" value="1"/>
</dbReference>
<dbReference type="GO" id="GO:0006310">
    <property type="term" value="P:DNA recombination"/>
    <property type="evidence" value="ECO:0007669"/>
    <property type="project" value="UniProtKB-UniRule"/>
</dbReference>
<keyword evidence="3 6" id="KW-0238">DNA-binding</keyword>
<dbReference type="InterPro" id="IPR012340">
    <property type="entry name" value="NA-bd_OB-fold"/>
</dbReference>
<proteinExistence type="inferred from homology"/>
<keyword evidence="5 6" id="KW-0234">DNA repair</keyword>
<keyword evidence="8" id="KW-0067">ATP-binding</keyword>